<gene>
    <name evidence="6" type="ORF">HHK36_016772</name>
</gene>
<dbReference type="GO" id="GO:0004252">
    <property type="term" value="F:serine-type endopeptidase activity"/>
    <property type="evidence" value="ECO:0007669"/>
    <property type="project" value="InterPro"/>
</dbReference>
<accession>A0A835DEJ5</accession>
<protein>
    <submittedName>
        <fullName evidence="6">Uncharacterized protein</fullName>
    </submittedName>
</protein>
<evidence type="ECO:0000313" key="6">
    <source>
        <dbReference type="EMBL" id="KAF8397847.1"/>
    </source>
</evidence>
<evidence type="ECO:0000259" key="4">
    <source>
        <dbReference type="Pfam" id="PF00082"/>
    </source>
</evidence>
<evidence type="ECO:0000259" key="5">
    <source>
        <dbReference type="Pfam" id="PF17766"/>
    </source>
</evidence>
<dbReference type="Pfam" id="PF00082">
    <property type="entry name" value="Peptidase_S8"/>
    <property type="match status" value="1"/>
</dbReference>
<dbReference type="PROSITE" id="PS51892">
    <property type="entry name" value="SUBTILASE"/>
    <property type="match status" value="1"/>
</dbReference>
<keyword evidence="2" id="KW-0732">Signal</keyword>
<dbReference type="OMA" id="AFTWITT"/>
<evidence type="ECO:0000313" key="7">
    <source>
        <dbReference type="Proteomes" id="UP000655225"/>
    </source>
</evidence>
<dbReference type="EMBL" id="JABCRI010000011">
    <property type="protein sequence ID" value="KAF8397847.1"/>
    <property type="molecule type" value="Genomic_DNA"/>
</dbReference>
<comment type="caution">
    <text evidence="3">Lacks conserved residue(s) required for the propagation of feature annotation.</text>
</comment>
<dbReference type="InterPro" id="IPR045051">
    <property type="entry name" value="SBT"/>
</dbReference>
<dbReference type="AlphaFoldDB" id="A0A835DEJ5"/>
<name>A0A835DEJ5_TETSI</name>
<feature type="domain" description="Subtilisin-like protease fibronectin type-III" evidence="5">
    <location>
        <begin position="113"/>
        <end position="209"/>
    </location>
</feature>
<dbReference type="Proteomes" id="UP000655225">
    <property type="component" value="Unassembled WGS sequence"/>
</dbReference>
<sequence length="215" mass="22822">MSCPHVSGAAAIIKSLHHSWSPAAIRSALMTTATRLDNTRSPIQYSDGTPATPFDFGSGHLKPDAALDPGLIYDFDTNDIIDFLCSNGADPMQLENLIGQSVTCKNPPIPLYDLNYPSIAVANMNGRVSVHRTVTYQGNGGNPAIYTASIETPAGINVTVVPNKLSFSKAGMKGSFRLDFEPLEASNGNFVFGAITWSSGVHKVRSPIALNVVSA</sequence>
<reference evidence="6 7" key="1">
    <citation type="submission" date="2020-04" db="EMBL/GenBank/DDBJ databases">
        <title>Plant Genome Project.</title>
        <authorList>
            <person name="Zhang R.-G."/>
        </authorList>
    </citation>
    <scope>NUCLEOTIDE SEQUENCE [LARGE SCALE GENOMIC DNA]</scope>
    <source>
        <strain evidence="6">YNK0</strain>
        <tissue evidence="6">Leaf</tissue>
    </source>
</reference>
<dbReference type="OrthoDB" id="206201at2759"/>
<dbReference type="InterPro" id="IPR041469">
    <property type="entry name" value="Subtilisin-like_FN3"/>
</dbReference>
<keyword evidence="7" id="KW-1185">Reference proteome</keyword>
<dbReference type="InterPro" id="IPR000209">
    <property type="entry name" value="Peptidase_S8/S53_dom"/>
</dbReference>
<dbReference type="Gene3D" id="3.40.50.200">
    <property type="entry name" value="Peptidase S8/S53 domain"/>
    <property type="match status" value="1"/>
</dbReference>
<dbReference type="InterPro" id="IPR036852">
    <property type="entry name" value="Peptidase_S8/S53_dom_sf"/>
</dbReference>
<dbReference type="PANTHER" id="PTHR10795">
    <property type="entry name" value="PROPROTEIN CONVERTASE SUBTILISIN/KEXIN"/>
    <property type="match status" value="1"/>
</dbReference>
<evidence type="ECO:0000256" key="1">
    <source>
        <dbReference type="ARBA" id="ARBA00011073"/>
    </source>
</evidence>
<comment type="caution">
    <text evidence="6">The sequence shown here is derived from an EMBL/GenBank/DDBJ whole genome shotgun (WGS) entry which is preliminary data.</text>
</comment>
<evidence type="ECO:0000256" key="2">
    <source>
        <dbReference type="ARBA" id="ARBA00022729"/>
    </source>
</evidence>
<evidence type="ECO:0000256" key="3">
    <source>
        <dbReference type="PROSITE-ProRule" id="PRU01240"/>
    </source>
</evidence>
<dbReference type="SUPFAM" id="SSF52743">
    <property type="entry name" value="Subtilisin-like"/>
    <property type="match status" value="1"/>
</dbReference>
<comment type="similarity">
    <text evidence="1 3">Belongs to the peptidase S8 family.</text>
</comment>
<proteinExistence type="inferred from homology"/>
<organism evidence="6 7">
    <name type="scientific">Tetracentron sinense</name>
    <name type="common">Spur-leaf</name>
    <dbReference type="NCBI Taxonomy" id="13715"/>
    <lineage>
        <taxon>Eukaryota</taxon>
        <taxon>Viridiplantae</taxon>
        <taxon>Streptophyta</taxon>
        <taxon>Embryophyta</taxon>
        <taxon>Tracheophyta</taxon>
        <taxon>Spermatophyta</taxon>
        <taxon>Magnoliopsida</taxon>
        <taxon>Trochodendrales</taxon>
        <taxon>Trochodendraceae</taxon>
        <taxon>Tetracentron</taxon>
    </lineage>
</organism>
<dbReference type="GO" id="GO:0006508">
    <property type="term" value="P:proteolysis"/>
    <property type="evidence" value="ECO:0007669"/>
    <property type="project" value="InterPro"/>
</dbReference>
<feature type="domain" description="Peptidase S8/S53" evidence="4">
    <location>
        <begin position="1"/>
        <end position="39"/>
    </location>
</feature>
<dbReference type="Pfam" id="PF17766">
    <property type="entry name" value="fn3_6"/>
    <property type="match status" value="1"/>
</dbReference>
<dbReference type="Gene3D" id="2.60.40.2310">
    <property type="match status" value="1"/>
</dbReference>